<protein>
    <recommendedName>
        <fullName evidence="3">Catalase core domain-containing protein</fullName>
    </recommendedName>
</protein>
<evidence type="ECO:0000313" key="1">
    <source>
        <dbReference type="EMBL" id="KAK5705535.1"/>
    </source>
</evidence>
<comment type="caution">
    <text evidence="1">The sequence shown here is derived from an EMBL/GenBank/DDBJ whole genome shotgun (WGS) entry which is preliminary data.</text>
</comment>
<dbReference type="GO" id="GO:0020037">
    <property type="term" value="F:heme binding"/>
    <property type="evidence" value="ECO:0007669"/>
    <property type="project" value="InterPro"/>
</dbReference>
<sequence>MAPGNLVKWDDPKVEPNVDGESELIQQVCDTINKVQAHLTSAQNFSAHRHGFRGTHVKTQAIVKGSMTVKEGLPTHLAQGLFSNAGKTYPLAIRYANEPSFLQDDRAPGPRGCGMKVFGVEGAFLDEAGNKTKTQDFTFNNAPLLELTDLPKTVEIFKLRERNFSDPDGLKAEINKREDKDLQFAPAGLPNHHFMAYTMYSQSAYRYGEYVAKYAMFPTEKLQQALAEKAKINEGSDPEQHSLWLREYFNEHDAEFDFRVQLCQDINEQSVEDCSKPWDEEKYPFETVAKITLTKGQDVFEARRRAFWDDHMKLNVWYGLEAHRPLGSVNRLRKQVYKASVAKRAAINAVEVGLISSIDNIP</sequence>
<dbReference type="CDD" id="cd08152">
    <property type="entry name" value="y4iL_like"/>
    <property type="match status" value="1"/>
</dbReference>
<dbReference type="EMBL" id="JAVRQU010000003">
    <property type="protein sequence ID" value="KAK5705535.1"/>
    <property type="molecule type" value="Genomic_DNA"/>
</dbReference>
<dbReference type="PANTHER" id="PTHR36195:SF4">
    <property type="entry name" value="DOMAIN PROTEIN, PUTATIVE (AFU_ORTHOLOGUE AFUA_5G01990)-RELATED"/>
    <property type="match status" value="1"/>
</dbReference>
<dbReference type="PANTHER" id="PTHR36195">
    <property type="entry name" value="DOMAIN PROTEIN, PUTATIVE (AFU_ORTHOLOGUE AFUA_5G01990)-RELATED-RELATED"/>
    <property type="match status" value="1"/>
</dbReference>
<name>A0AAN8A5L0_9PEZI</name>
<dbReference type="AlphaFoldDB" id="A0AAN8A5L0"/>
<proteinExistence type="predicted"/>
<dbReference type="Proteomes" id="UP001310594">
    <property type="component" value="Unassembled WGS sequence"/>
</dbReference>
<evidence type="ECO:0000313" key="2">
    <source>
        <dbReference type="Proteomes" id="UP001310594"/>
    </source>
</evidence>
<accession>A0AAN8A5L0</accession>
<evidence type="ECO:0008006" key="3">
    <source>
        <dbReference type="Google" id="ProtNLM"/>
    </source>
</evidence>
<gene>
    <name evidence="1" type="ORF">LTR97_002654</name>
</gene>
<dbReference type="InterPro" id="IPR020835">
    <property type="entry name" value="Catalase_sf"/>
</dbReference>
<dbReference type="Gene3D" id="2.40.180.10">
    <property type="entry name" value="Catalase core domain"/>
    <property type="match status" value="1"/>
</dbReference>
<reference evidence="1" key="1">
    <citation type="submission" date="2023-08" db="EMBL/GenBank/DDBJ databases">
        <title>Black Yeasts Isolated from many extreme environments.</title>
        <authorList>
            <person name="Coleine C."/>
            <person name="Stajich J.E."/>
            <person name="Selbmann L."/>
        </authorList>
    </citation>
    <scope>NUCLEOTIDE SEQUENCE</scope>
    <source>
        <strain evidence="1">CCFEE 5810</strain>
    </source>
</reference>
<dbReference type="SUPFAM" id="SSF56634">
    <property type="entry name" value="Heme-dependent catalase-like"/>
    <property type="match status" value="1"/>
</dbReference>
<organism evidence="1 2">
    <name type="scientific">Elasticomyces elasticus</name>
    <dbReference type="NCBI Taxonomy" id="574655"/>
    <lineage>
        <taxon>Eukaryota</taxon>
        <taxon>Fungi</taxon>
        <taxon>Dikarya</taxon>
        <taxon>Ascomycota</taxon>
        <taxon>Pezizomycotina</taxon>
        <taxon>Dothideomycetes</taxon>
        <taxon>Dothideomycetidae</taxon>
        <taxon>Mycosphaerellales</taxon>
        <taxon>Teratosphaeriaceae</taxon>
        <taxon>Elasticomyces</taxon>
    </lineage>
</organism>